<keyword evidence="2" id="KW-1185">Reference proteome</keyword>
<accession>A0AAD3DY56</accession>
<dbReference type="Proteomes" id="UP001054857">
    <property type="component" value="Unassembled WGS sequence"/>
</dbReference>
<dbReference type="EMBL" id="BMAR01000028">
    <property type="protein sequence ID" value="GFR49224.1"/>
    <property type="molecule type" value="Genomic_DNA"/>
</dbReference>
<sequence length="225" mass="24866">MPAADFEAIFAELIANSSIPCEMKAGAAPVDLQLDRDRNPADKLTCAAMMALDALSREATDPNVQWFATLYALHLRATDMDFEDLLGFGPLASMAAAALEAWTVEDGFLMASACEAQDRLAEVLEWKLTRPAYQPPWVHPFQFLSDEYSDELFDEEVKVCALAFVGDEDLKEKVKKAAKDLFELLASDPHRVMIKSTLQHRGVTFRIECAKGKGAPPPADAYHKT</sequence>
<gene>
    <name evidence="1" type="ORF">Agub_g11143</name>
</gene>
<name>A0AAD3DY56_9CHLO</name>
<evidence type="ECO:0000313" key="2">
    <source>
        <dbReference type="Proteomes" id="UP001054857"/>
    </source>
</evidence>
<comment type="caution">
    <text evidence="1">The sequence shown here is derived from an EMBL/GenBank/DDBJ whole genome shotgun (WGS) entry which is preliminary data.</text>
</comment>
<evidence type="ECO:0000313" key="1">
    <source>
        <dbReference type="EMBL" id="GFR49224.1"/>
    </source>
</evidence>
<protein>
    <submittedName>
        <fullName evidence="1">Uncharacterized protein</fullName>
    </submittedName>
</protein>
<proteinExistence type="predicted"/>
<dbReference type="AlphaFoldDB" id="A0AAD3DY56"/>
<reference evidence="1 2" key="1">
    <citation type="journal article" date="2021" name="Sci. Rep.">
        <title>Genome sequencing of the multicellular alga Astrephomene provides insights into convergent evolution of germ-soma differentiation.</title>
        <authorList>
            <person name="Yamashita S."/>
            <person name="Yamamoto K."/>
            <person name="Matsuzaki R."/>
            <person name="Suzuki S."/>
            <person name="Yamaguchi H."/>
            <person name="Hirooka S."/>
            <person name="Minakuchi Y."/>
            <person name="Miyagishima S."/>
            <person name="Kawachi M."/>
            <person name="Toyoda A."/>
            <person name="Nozaki H."/>
        </authorList>
    </citation>
    <scope>NUCLEOTIDE SEQUENCE [LARGE SCALE GENOMIC DNA]</scope>
    <source>
        <strain evidence="1 2">NIES-4017</strain>
    </source>
</reference>
<organism evidence="1 2">
    <name type="scientific">Astrephomene gubernaculifera</name>
    <dbReference type="NCBI Taxonomy" id="47775"/>
    <lineage>
        <taxon>Eukaryota</taxon>
        <taxon>Viridiplantae</taxon>
        <taxon>Chlorophyta</taxon>
        <taxon>core chlorophytes</taxon>
        <taxon>Chlorophyceae</taxon>
        <taxon>CS clade</taxon>
        <taxon>Chlamydomonadales</taxon>
        <taxon>Astrephomenaceae</taxon>
        <taxon>Astrephomene</taxon>
    </lineage>
</organism>